<dbReference type="KEGG" id="ppsc:EHS13_17765"/>
<dbReference type="OrthoDB" id="185939at2"/>
<evidence type="ECO:0000313" key="1">
    <source>
        <dbReference type="EMBL" id="QGQ96589.1"/>
    </source>
</evidence>
<dbReference type="RefSeq" id="WP_155701661.1">
    <property type="nucleotide sequence ID" value="NZ_CP034235.1"/>
</dbReference>
<proteinExistence type="predicted"/>
<dbReference type="EMBL" id="CP034235">
    <property type="protein sequence ID" value="QGQ96589.1"/>
    <property type="molecule type" value="Genomic_DNA"/>
</dbReference>
<name>A0A6B8RKM5_9BACL</name>
<sequence>MGYYFRGMISTDNIVNISRDKYKNLNIINLYNNLVIIPLTDELFDEVNENRSVSIKNYKYFTDRIGLFCSNISMISKIAYVEAEYFGGIGSQNGIVWDKEKVFFEETLSDNAINKALEILGIKKSKDKDEFDTVGFGRHRNVDDWITVNNRYSTNGHDSVGVCSAAAPLFY</sequence>
<dbReference type="AlphaFoldDB" id="A0A6B8RKM5"/>
<accession>A0A6B8RKM5</accession>
<organism evidence="1 2">
    <name type="scientific">Paenibacillus psychroresistens</name>
    <dbReference type="NCBI Taxonomy" id="1778678"/>
    <lineage>
        <taxon>Bacteria</taxon>
        <taxon>Bacillati</taxon>
        <taxon>Bacillota</taxon>
        <taxon>Bacilli</taxon>
        <taxon>Bacillales</taxon>
        <taxon>Paenibacillaceae</taxon>
        <taxon>Paenibacillus</taxon>
    </lineage>
</organism>
<keyword evidence="2" id="KW-1185">Reference proteome</keyword>
<dbReference type="Proteomes" id="UP000426246">
    <property type="component" value="Chromosome"/>
</dbReference>
<gene>
    <name evidence="1" type="ORF">EHS13_17765</name>
</gene>
<reference evidence="2" key="1">
    <citation type="submission" date="2018-11" db="EMBL/GenBank/DDBJ databases">
        <title>Complete genome sequence of Paenibacillus sp. ML311-T8.</title>
        <authorList>
            <person name="Nam Y.-D."/>
            <person name="Kang J."/>
            <person name="Chung W.-H."/>
            <person name="Park Y.S."/>
        </authorList>
    </citation>
    <scope>NUCLEOTIDE SEQUENCE [LARGE SCALE GENOMIC DNA]</scope>
    <source>
        <strain evidence="2">ML311-T8</strain>
    </source>
</reference>
<evidence type="ECO:0000313" key="2">
    <source>
        <dbReference type="Proteomes" id="UP000426246"/>
    </source>
</evidence>
<protein>
    <submittedName>
        <fullName evidence="1">Uncharacterized protein</fullName>
    </submittedName>
</protein>